<keyword evidence="2" id="KW-1185">Reference proteome</keyword>
<accession>A0ABU0H6J3</accession>
<organism evidence="1 2">
    <name type="scientific">Kaistia dalseonensis</name>
    <dbReference type="NCBI Taxonomy" id="410840"/>
    <lineage>
        <taxon>Bacteria</taxon>
        <taxon>Pseudomonadati</taxon>
        <taxon>Pseudomonadota</taxon>
        <taxon>Alphaproteobacteria</taxon>
        <taxon>Hyphomicrobiales</taxon>
        <taxon>Kaistiaceae</taxon>
        <taxon>Kaistia</taxon>
    </lineage>
</organism>
<comment type="caution">
    <text evidence="1">The sequence shown here is derived from an EMBL/GenBank/DDBJ whole genome shotgun (WGS) entry which is preliminary data.</text>
</comment>
<evidence type="ECO:0000313" key="2">
    <source>
        <dbReference type="Proteomes" id="UP001241603"/>
    </source>
</evidence>
<protein>
    <submittedName>
        <fullName evidence="1">Uncharacterized protein</fullName>
    </submittedName>
</protein>
<evidence type="ECO:0000313" key="1">
    <source>
        <dbReference type="EMBL" id="MDQ0437933.1"/>
    </source>
</evidence>
<dbReference type="EMBL" id="JAUSVO010000003">
    <property type="protein sequence ID" value="MDQ0437933.1"/>
    <property type="molecule type" value="Genomic_DNA"/>
</dbReference>
<gene>
    <name evidence="1" type="ORF">QO014_002325</name>
</gene>
<name>A0ABU0H6J3_9HYPH</name>
<reference evidence="1 2" key="1">
    <citation type="submission" date="2023-07" db="EMBL/GenBank/DDBJ databases">
        <title>Genomic Encyclopedia of Type Strains, Phase IV (KMG-IV): sequencing the most valuable type-strain genomes for metagenomic binning, comparative biology and taxonomic classification.</title>
        <authorList>
            <person name="Goeker M."/>
        </authorList>
    </citation>
    <scope>NUCLEOTIDE SEQUENCE [LARGE SCALE GENOMIC DNA]</scope>
    <source>
        <strain evidence="1 2">B6-8</strain>
    </source>
</reference>
<proteinExistence type="predicted"/>
<dbReference type="RefSeq" id="WP_266348859.1">
    <property type="nucleotide sequence ID" value="NZ_JAPKNG010000003.1"/>
</dbReference>
<dbReference type="Proteomes" id="UP001241603">
    <property type="component" value="Unassembled WGS sequence"/>
</dbReference>
<sequence>MESIYETIRRVKEWGLDWGQSIEEQVVEAGLARAKLAILAGEYDREHGHIDVSVPITVKLRFALMGDEVVLAPEGAAALCSCVWHPYSGGGGACVCTGPGAGDPSCDCTAPIA</sequence>